<evidence type="ECO:0000256" key="1">
    <source>
        <dbReference type="SAM" id="Phobius"/>
    </source>
</evidence>
<comment type="caution">
    <text evidence="2">The sequence shown here is derived from an EMBL/GenBank/DDBJ whole genome shotgun (WGS) entry which is preliminary data.</text>
</comment>
<dbReference type="Proteomes" id="UP000245638">
    <property type="component" value="Unassembled WGS sequence"/>
</dbReference>
<evidence type="ECO:0000313" key="2">
    <source>
        <dbReference type="EMBL" id="PVU74721.1"/>
    </source>
</evidence>
<protein>
    <submittedName>
        <fullName evidence="2">Uncharacterized protein</fullName>
    </submittedName>
</protein>
<gene>
    <name evidence="2" type="ORF">DDW13_06345</name>
</gene>
<name>A0A2T9X3U5_9CREN</name>
<reference evidence="2 3" key="1">
    <citation type="journal article" date="2015" name="Appl. Environ. Microbiol.">
        <title>Nanoarchaeota, Their Sulfolobales Host, and Nanoarchaeota Virus Distribution across Yellowstone National Park Hot Springs.</title>
        <authorList>
            <person name="Munson-McGee J.H."/>
            <person name="Field E.K."/>
            <person name="Bateson M."/>
            <person name="Rooney C."/>
            <person name="Stepanauskas R."/>
            <person name="Young M.J."/>
        </authorList>
    </citation>
    <scope>NUCLEOTIDE SEQUENCE [LARGE SCALE GENOMIC DNA]</scope>
    <source>
        <strain evidence="2">SCGC AC-742_N10</strain>
    </source>
</reference>
<keyword evidence="1" id="KW-0812">Transmembrane</keyword>
<evidence type="ECO:0000313" key="3">
    <source>
        <dbReference type="Proteomes" id="UP000245638"/>
    </source>
</evidence>
<dbReference type="EMBL" id="QEFD01000188">
    <property type="protein sequence ID" value="PVU74721.1"/>
    <property type="molecule type" value="Genomic_DNA"/>
</dbReference>
<keyword evidence="1" id="KW-1133">Transmembrane helix</keyword>
<sequence length="255" mass="28761">MDQEKIFFTITFLLILSSLVLIIYSAHVIRISHEMLTPPSAKVVSVYLCNGKIIISLLLNNTTPYPITINGGKISIVQTNQTILVRPSTLAKEEIINVSAPLLPSYIYYSTIGIKGLICGNISQNKVYISFYCIASIHVVSYVKVVHLTYFNGTANVTFLVSTPVNSTVNFIRYIQLANDNLSRFVAENLGEIYIGRSFPAGVHNFTVSIEFPIVFCSNLEKSYTYTFFTYLNLTCHYLDENVTKCLQIYYILRN</sequence>
<organism evidence="2 3">
    <name type="scientific">Acidianus hospitalis</name>
    <dbReference type="NCBI Taxonomy" id="563177"/>
    <lineage>
        <taxon>Archaea</taxon>
        <taxon>Thermoproteota</taxon>
        <taxon>Thermoprotei</taxon>
        <taxon>Sulfolobales</taxon>
        <taxon>Sulfolobaceae</taxon>
        <taxon>Acidianus</taxon>
    </lineage>
</organism>
<dbReference type="AlphaFoldDB" id="A0A2T9X3U5"/>
<proteinExistence type="predicted"/>
<feature type="transmembrane region" description="Helical" evidence="1">
    <location>
        <begin position="6"/>
        <end position="26"/>
    </location>
</feature>
<accession>A0A2T9X3U5</accession>
<keyword evidence="1" id="KW-0472">Membrane</keyword>